<sequence length="32" mass="3779">MTARAFPSRVMWKQSTNLYSHISQLHLYHSST</sequence>
<dbReference type="EMBL" id="GGEC01058779">
    <property type="protein sequence ID" value="MBX39263.1"/>
    <property type="molecule type" value="Transcribed_RNA"/>
</dbReference>
<name>A0A2P2N9V3_RHIMU</name>
<reference evidence="1" key="1">
    <citation type="submission" date="2018-02" db="EMBL/GenBank/DDBJ databases">
        <title>Rhizophora mucronata_Transcriptome.</title>
        <authorList>
            <person name="Meera S.P."/>
            <person name="Sreeshan A."/>
            <person name="Augustine A."/>
        </authorList>
    </citation>
    <scope>NUCLEOTIDE SEQUENCE</scope>
    <source>
        <tissue evidence="1">Leaf</tissue>
    </source>
</reference>
<dbReference type="AlphaFoldDB" id="A0A2P2N9V3"/>
<protein>
    <submittedName>
        <fullName evidence="1">Uncharacterized protein</fullName>
    </submittedName>
</protein>
<evidence type="ECO:0000313" key="1">
    <source>
        <dbReference type="EMBL" id="MBX39263.1"/>
    </source>
</evidence>
<proteinExistence type="predicted"/>
<accession>A0A2P2N9V3</accession>
<organism evidence="1">
    <name type="scientific">Rhizophora mucronata</name>
    <name type="common">Asiatic mangrove</name>
    <dbReference type="NCBI Taxonomy" id="61149"/>
    <lineage>
        <taxon>Eukaryota</taxon>
        <taxon>Viridiplantae</taxon>
        <taxon>Streptophyta</taxon>
        <taxon>Embryophyta</taxon>
        <taxon>Tracheophyta</taxon>
        <taxon>Spermatophyta</taxon>
        <taxon>Magnoliopsida</taxon>
        <taxon>eudicotyledons</taxon>
        <taxon>Gunneridae</taxon>
        <taxon>Pentapetalae</taxon>
        <taxon>rosids</taxon>
        <taxon>fabids</taxon>
        <taxon>Malpighiales</taxon>
        <taxon>Rhizophoraceae</taxon>
        <taxon>Rhizophora</taxon>
    </lineage>
</organism>